<dbReference type="RefSeq" id="WP_264499705.1">
    <property type="nucleotide sequence ID" value="NZ_JAPDDS010000001.1"/>
</dbReference>
<dbReference type="Proteomes" id="UP001207930">
    <property type="component" value="Unassembled WGS sequence"/>
</dbReference>
<organism evidence="1 2">
    <name type="scientific">Luteolibacter flavescens</name>
    <dbReference type="NCBI Taxonomy" id="1859460"/>
    <lineage>
        <taxon>Bacteria</taxon>
        <taxon>Pseudomonadati</taxon>
        <taxon>Verrucomicrobiota</taxon>
        <taxon>Verrucomicrobiia</taxon>
        <taxon>Verrucomicrobiales</taxon>
        <taxon>Verrucomicrobiaceae</taxon>
        <taxon>Luteolibacter</taxon>
    </lineage>
</organism>
<name>A0ABT3FKD9_9BACT</name>
<evidence type="ECO:0000313" key="1">
    <source>
        <dbReference type="EMBL" id="MCW1883746.1"/>
    </source>
</evidence>
<gene>
    <name evidence="1" type="ORF">OKA04_03335</name>
</gene>
<accession>A0ABT3FKD9</accession>
<comment type="caution">
    <text evidence="1">The sequence shown here is derived from an EMBL/GenBank/DDBJ whole genome shotgun (WGS) entry which is preliminary data.</text>
</comment>
<protein>
    <recommendedName>
        <fullName evidence="3">Plasmid maintenance system killer protein</fullName>
    </recommendedName>
</protein>
<sequence>MIRSFADKATEKVFCGDILTRKEANRLGGLRLEKAQERLAILNRASEKDLLTLRALHYHKLHGSDRYSIDADGRNSKWRITFAWADEGLTDVEFVEIQDTHK</sequence>
<dbReference type="EMBL" id="JAPDDS010000001">
    <property type="protein sequence ID" value="MCW1883746.1"/>
    <property type="molecule type" value="Genomic_DNA"/>
</dbReference>
<keyword evidence="2" id="KW-1185">Reference proteome</keyword>
<evidence type="ECO:0000313" key="2">
    <source>
        <dbReference type="Proteomes" id="UP001207930"/>
    </source>
</evidence>
<evidence type="ECO:0008006" key="3">
    <source>
        <dbReference type="Google" id="ProtNLM"/>
    </source>
</evidence>
<dbReference type="Gene3D" id="3.30.2310.20">
    <property type="entry name" value="RelE-like"/>
    <property type="match status" value="1"/>
</dbReference>
<reference evidence="1 2" key="1">
    <citation type="submission" date="2022-10" db="EMBL/GenBank/DDBJ databases">
        <title>Luteolibacter flavescens strain MCCC 1K03193, whole genome shotgun sequencing project.</title>
        <authorList>
            <person name="Zhao G."/>
            <person name="Shen L."/>
        </authorList>
    </citation>
    <scope>NUCLEOTIDE SEQUENCE [LARGE SCALE GENOMIC DNA]</scope>
    <source>
        <strain evidence="1 2">MCCC 1K03193</strain>
    </source>
</reference>
<dbReference type="InterPro" id="IPR035093">
    <property type="entry name" value="RelE/ParE_toxin_dom_sf"/>
</dbReference>
<proteinExistence type="predicted"/>